<accession>A0A2S6C7Z2</accession>
<proteinExistence type="inferred from homology"/>
<comment type="caution">
    <text evidence="2">The sequence shown here is derived from an EMBL/GenBank/DDBJ whole genome shotgun (WGS) entry which is preliminary data.</text>
</comment>
<dbReference type="InterPro" id="IPR053714">
    <property type="entry name" value="Iso_Racemase_Enz_sf"/>
</dbReference>
<dbReference type="AlphaFoldDB" id="A0A2S6C7Z2"/>
<dbReference type="PANTHER" id="PTHR28047">
    <property type="entry name" value="PROTEIN DCG1"/>
    <property type="match status" value="1"/>
</dbReference>
<dbReference type="OrthoDB" id="412018at2759"/>
<evidence type="ECO:0000256" key="1">
    <source>
        <dbReference type="ARBA" id="ARBA00038414"/>
    </source>
</evidence>
<dbReference type="Pfam" id="PF01177">
    <property type="entry name" value="Asp_Glu_race"/>
    <property type="match status" value="1"/>
</dbReference>
<gene>
    <name evidence="2" type="ORF">CBER1_01617</name>
</gene>
<reference evidence="3" key="1">
    <citation type="journal article" date="2017" name="bioRxiv">
        <title>Conservation of a gene cluster reveals novel cercosporin biosynthetic mechanisms and extends production to the genus Colletotrichum.</title>
        <authorList>
            <person name="de Jonge R."/>
            <person name="Ebert M.K."/>
            <person name="Huitt-Roehl C.R."/>
            <person name="Pal P."/>
            <person name="Suttle J.C."/>
            <person name="Spanner R.E."/>
            <person name="Neubauer J.D."/>
            <person name="Jurick W.M.II."/>
            <person name="Stott K.A."/>
            <person name="Secor G.A."/>
            <person name="Thomma B.P.H.J."/>
            <person name="Van de Peer Y."/>
            <person name="Townsend C.A."/>
            <person name="Bolton M.D."/>
        </authorList>
    </citation>
    <scope>NUCLEOTIDE SEQUENCE [LARGE SCALE GENOMIC DNA]</scope>
    <source>
        <strain evidence="3">CBS538.71</strain>
    </source>
</reference>
<dbReference type="InterPro" id="IPR052186">
    <property type="entry name" value="Hydantoin_racemase-like"/>
</dbReference>
<comment type="similarity">
    <text evidence="1">Belongs to the HyuE racemase family.</text>
</comment>
<sequence length="247" mass="26396">MTAMDARCTRSILVINPNTTKAMTDGLVPLVDTLGFHTTRFEYFTAPDGVPSINNEEDAAKSAESCLPELKKELNNYDAFLVCCYSQHPLVPQLRQALNEAGLQKPVTGIFEASVAISLQAIDLSQKFGIVSTGSQWEEILGGAVKALLGGRSDRYAGCRTTGLNADQLHTAPKEEVDQKMKVATKKLLEEGAKAISLGCAGMAGMDQTVRDACIEALGKHEGRRIKIIDGVVAGVAFLEGALRSGL</sequence>
<keyword evidence="3" id="KW-1185">Reference proteome</keyword>
<dbReference type="EMBL" id="PNEN01000531">
    <property type="protein sequence ID" value="PPJ55829.1"/>
    <property type="molecule type" value="Genomic_DNA"/>
</dbReference>
<organism evidence="2 3">
    <name type="scientific">Cercospora berteroae</name>
    <dbReference type="NCBI Taxonomy" id="357750"/>
    <lineage>
        <taxon>Eukaryota</taxon>
        <taxon>Fungi</taxon>
        <taxon>Dikarya</taxon>
        <taxon>Ascomycota</taxon>
        <taxon>Pezizomycotina</taxon>
        <taxon>Dothideomycetes</taxon>
        <taxon>Dothideomycetidae</taxon>
        <taxon>Mycosphaerellales</taxon>
        <taxon>Mycosphaerellaceae</taxon>
        <taxon>Cercospora</taxon>
    </lineage>
</organism>
<dbReference type="STRING" id="357750.A0A2S6C7Z2"/>
<dbReference type="Proteomes" id="UP000237631">
    <property type="component" value="Unassembled WGS sequence"/>
</dbReference>
<evidence type="ECO:0000313" key="3">
    <source>
        <dbReference type="Proteomes" id="UP000237631"/>
    </source>
</evidence>
<name>A0A2S6C7Z2_9PEZI</name>
<dbReference type="PANTHER" id="PTHR28047:SF5">
    <property type="entry name" value="PROTEIN DCG1"/>
    <property type="match status" value="1"/>
</dbReference>
<evidence type="ECO:0000313" key="2">
    <source>
        <dbReference type="EMBL" id="PPJ55829.1"/>
    </source>
</evidence>
<protein>
    <recommendedName>
        <fullName evidence="4">Hydantoin racemase</fullName>
    </recommendedName>
</protein>
<dbReference type="InterPro" id="IPR015942">
    <property type="entry name" value="Asp/Glu/hydantoin_racemase"/>
</dbReference>
<dbReference type="Gene3D" id="3.40.50.12500">
    <property type="match status" value="1"/>
</dbReference>
<dbReference type="GO" id="GO:0047661">
    <property type="term" value="F:amino-acid racemase activity"/>
    <property type="evidence" value="ECO:0007669"/>
    <property type="project" value="InterPro"/>
</dbReference>
<evidence type="ECO:0008006" key="4">
    <source>
        <dbReference type="Google" id="ProtNLM"/>
    </source>
</evidence>